<evidence type="ECO:0000313" key="1">
    <source>
        <dbReference type="EMBL" id="HJA05771.1"/>
    </source>
</evidence>
<evidence type="ECO:0000313" key="2">
    <source>
        <dbReference type="Proteomes" id="UP000824223"/>
    </source>
</evidence>
<gene>
    <name evidence="1" type="ORF">H9798_01295</name>
</gene>
<protein>
    <submittedName>
        <fullName evidence="1">Uncharacterized protein</fullName>
    </submittedName>
</protein>
<dbReference type="AlphaFoldDB" id="A0A9D2H8U1"/>
<comment type="caution">
    <text evidence="1">The sequence shown here is derived from an EMBL/GenBank/DDBJ whole genome shotgun (WGS) entry which is preliminary data.</text>
</comment>
<dbReference type="Proteomes" id="UP000824223">
    <property type="component" value="Unassembled WGS sequence"/>
</dbReference>
<proteinExistence type="predicted"/>
<reference evidence="1" key="2">
    <citation type="submission" date="2021-04" db="EMBL/GenBank/DDBJ databases">
        <authorList>
            <person name="Gilroy R."/>
        </authorList>
    </citation>
    <scope>NUCLEOTIDE SEQUENCE</scope>
    <source>
        <strain evidence="1">ChiSjej2B20-11307</strain>
    </source>
</reference>
<sequence length="194" mass="21415">MAKNSMPKKVRDKIFETVYKKADDFGYMECDRVQSGQFMDLLVEDPEVGLILIEYMPKERVRTYIKDTILNRYTKLVNNRALAAVTPEDTIKEVYDDTAAVIDNVTSKGNVLSILRSEGGTIYVVSSGTVLKWETALRKALEIIASKPTLTVDGKAPFVCLKLSTPTQALTEADKKLIQSALGAVGVKAVFCDA</sequence>
<accession>A0A9D2H8U1</accession>
<organism evidence="1 2">
    <name type="scientific">Candidatus Mediterraneibacter pullicola</name>
    <dbReference type="NCBI Taxonomy" id="2838682"/>
    <lineage>
        <taxon>Bacteria</taxon>
        <taxon>Bacillati</taxon>
        <taxon>Bacillota</taxon>
        <taxon>Clostridia</taxon>
        <taxon>Lachnospirales</taxon>
        <taxon>Lachnospiraceae</taxon>
        <taxon>Mediterraneibacter</taxon>
    </lineage>
</organism>
<name>A0A9D2H8U1_9FIRM</name>
<dbReference type="EMBL" id="DXAK01000007">
    <property type="protein sequence ID" value="HJA05771.1"/>
    <property type="molecule type" value="Genomic_DNA"/>
</dbReference>
<reference evidence="1" key="1">
    <citation type="journal article" date="2021" name="PeerJ">
        <title>Extensive microbial diversity within the chicken gut microbiome revealed by metagenomics and culture.</title>
        <authorList>
            <person name="Gilroy R."/>
            <person name="Ravi A."/>
            <person name="Getino M."/>
            <person name="Pursley I."/>
            <person name="Horton D.L."/>
            <person name="Alikhan N.F."/>
            <person name="Baker D."/>
            <person name="Gharbi K."/>
            <person name="Hall N."/>
            <person name="Watson M."/>
            <person name="Adriaenssens E.M."/>
            <person name="Foster-Nyarko E."/>
            <person name="Jarju S."/>
            <person name="Secka A."/>
            <person name="Antonio M."/>
            <person name="Oren A."/>
            <person name="Chaudhuri R.R."/>
            <person name="La Ragione R."/>
            <person name="Hildebrand F."/>
            <person name="Pallen M.J."/>
        </authorList>
    </citation>
    <scope>NUCLEOTIDE SEQUENCE</scope>
    <source>
        <strain evidence="1">ChiSjej2B20-11307</strain>
    </source>
</reference>